<reference evidence="1 2" key="1">
    <citation type="submission" date="2019-02" db="EMBL/GenBank/DDBJ databases">
        <title>Deep-cultivation of Planctomycetes and their phenomic and genomic characterization uncovers novel biology.</title>
        <authorList>
            <person name="Wiegand S."/>
            <person name="Jogler M."/>
            <person name="Boedeker C."/>
            <person name="Pinto D."/>
            <person name="Vollmers J."/>
            <person name="Rivas-Marin E."/>
            <person name="Kohn T."/>
            <person name="Peeters S.H."/>
            <person name="Heuer A."/>
            <person name="Rast P."/>
            <person name="Oberbeckmann S."/>
            <person name="Bunk B."/>
            <person name="Jeske O."/>
            <person name="Meyerdierks A."/>
            <person name="Storesund J.E."/>
            <person name="Kallscheuer N."/>
            <person name="Luecker S."/>
            <person name="Lage O.M."/>
            <person name="Pohl T."/>
            <person name="Merkel B.J."/>
            <person name="Hornburger P."/>
            <person name="Mueller R.-W."/>
            <person name="Bruemmer F."/>
            <person name="Labrenz M."/>
            <person name="Spormann A.M."/>
            <person name="Op Den Camp H."/>
            <person name="Overmann J."/>
            <person name="Amann R."/>
            <person name="Jetten M.S.M."/>
            <person name="Mascher T."/>
            <person name="Medema M.H."/>
            <person name="Devos D.P."/>
            <person name="Kaster A.-K."/>
            <person name="Ovreas L."/>
            <person name="Rohde M."/>
            <person name="Galperin M.Y."/>
            <person name="Jogler C."/>
        </authorList>
    </citation>
    <scope>NUCLEOTIDE SEQUENCE [LARGE SCALE GENOMIC DNA]</scope>
    <source>
        <strain evidence="1 2">Pla100</strain>
    </source>
</reference>
<organism evidence="1 2">
    <name type="scientific">Neorhodopirellula pilleata</name>
    <dbReference type="NCBI Taxonomy" id="2714738"/>
    <lineage>
        <taxon>Bacteria</taxon>
        <taxon>Pseudomonadati</taxon>
        <taxon>Planctomycetota</taxon>
        <taxon>Planctomycetia</taxon>
        <taxon>Pirellulales</taxon>
        <taxon>Pirellulaceae</taxon>
        <taxon>Neorhodopirellula</taxon>
    </lineage>
</organism>
<accession>A0A5C6A159</accession>
<dbReference type="OrthoDB" id="290564at2"/>
<proteinExistence type="predicted"/>
<protein>
    <submittedName>
        <fullName evidence="1">Uncharacterized protein</fullName>
    </submittedName>
</protein>
<dbReference type="Proteomes" id="UP000316213">
    <property type="component" value="Unassembled WGS sequence"/>
</dbReference>
<keyword evidence="2" id="KW-1185">Reference proteome</keyword>
<name>A0A5C6A159_9BACT</name>
<sequence>MAIKFTQSCPTCGRRIDVRASLLGCTVACQHCGAEFTATANEHHTIERDSGEELLKRVEMALRKAEEASAVGSVGFLDAGMGVGELD</sequence>
<dbReference type="EMBL" id="SJPM01000010">
    <property type="protein sequence ID" value="TWT93156.1"/>
    <property type="molecule type" value="Genomic_DNA"/>
</dbReference>
<comment type="caution">
    <text evidence="1">The sequence shown here is derived from an EMBL/GenBank/DDBJ whole genome shotgun (WGS) entry which is preliminary data.</text>
</comment>
<evidence type="ECO:0000313" key="2">
    <source>
        <dbReference type="Proteomes" id="UP000316213"/>
    </source>
</evidence>
<gene>
    <name evidence="1" type="ORF">Pla100_44730</name>
</gene>
<dbReference type="RefSeq" id="WP_146580000.1">
    <property type="nucleotide sequence ID" value="NZ_SJPM01000010.1"/>
</dbReference>
<dbReference type="AlphaFoldDB" id="A0A5C6A159"/>
<evidence type="ECO:0000313" key="1">
    <source>
        <dbReference type="EMBL" id="TWT93156.1"/>
    </source>
</evidence>
<dbReference type="Gene3D" id="2.20.28.160">
    <property type="match status" value="1"/>
</dbReference>